<evidence type="ECO:0000313" key="5">
    <source>
        <dbReference type="Proteomes" id="UP000428328"/>
    </source>
</evidence>
<dbReference type="Pfam" id="PF13458">
    <property type="entry name" value="Peripla_BP_6"/>
    <property type="match status" value="1"/>
</dbReference>
<dbReference type="SUPFAM" id="SSF53822">
    <property type="entry name" value="Periplasmic binding protein-like I"/>
    <property type="match status" value="1"/>
</dbReference>
<dbReference type="AlphaFoldDB" id="A0A6I6JI00"/>
<reference evidence="4 5" key="1">
    <citation type="submission" date="2019-11" db="EMBL/GenBank/DDBJ databases">
        <authorList>
            <person name="Zheng R.K."/>
            <person name="Sun C.M."/>
        </authorList>
    </citation>
    <scope>NUCLEOTIDE SEQUENCE [LARGE SCALE GENOMIC DNA]</scope>
    <source>
        <strain evidence="4 5">SRB007</strain>
    </source>
</reference>
<evidence type="ECO:0000256" key="1">
    <source>
        <dbReference type="ARBA" id="ARBA00010062"/>
    </source>
</evidence>
<dbReference type="PANTHER" id="PTHR47151:SF2">
    <property type="entry name" value="AMINO ACID BINDING PROTEIN"/>
    <property type="match status" value="1"/>
</dbReference>
<dbReference type="EMBL" id="CP046400">
    <property type="protein sequence ID" value="QGY40680.1"/>
    <property type="molecule type" value="Genomic_DNA"/>
</dbReference>
<evidence type="ECO:0000313" key="4">
    <source>
        <dbReference type="EMBL" id="QGY40680.1"/>
    </source>
</evidence>
<name>A0A6I6JI00_9BACT</name>
<dbReference type="CDD" id="cd06347">
    <property type="entry name" value="PBP1_ABC_LivK_ligand_binding-like"/>
    <property type="match status" value="1"/>
</dbReference>
<dbReference type="KEGG" id="psel:GM415_11280"/>
<dbReference type="Proteomes" id="UP000428328">
    <property type="component" value="Chromosome"/>
</dbReference>
<evidence type="ECO:0000256" key="2">
    <source>
        <dbReference type="ARBA" id="ARBA00022729"/>
    </source>
</evidence>
<organism evidence="4 5">
    <name type="scientific">Pseudodesulfovibrio cashew</name>
    <dbReference type="NCBI Taxonomy" id="2678688"/>
    <lineage>
        <taxon>Bacteria</taxon>
        <taxon>Pseudomonadati</taxon>
        <taxon>Thermodesulfobacteriota</taxon>
        <taxon>Desulfovibrionia</taxon>
        <taxon>Desulfovibrionales</taxon>
        <taxon>Desulfovibrionaceae</taxon>
    </lineage>
</organism>
<protein>
    <submittedName>
        <fullName evidence="4">ABC transporter substrate-binding protein</fullName>
    </submittedName>
</protein>
<dbReference type="Gene3D" id="3.40.50.2300">
    <property type="match status" value="2"/>
</dbReference>
<dbReference type="PANTHER" id="PTHR47151">
    <property type="entry name" value="LEU/ILE/VAL-BINDING ABC TRANSPORTER SUBUNIT"/>
    <property type="match status" value="1"/>
</dbReference>
<evidence type="ECO:0000259" key="3">
    <source>
        <dbReference type="Pfam" id="PF13458"/>
    </source>
</evidence>
<accession>A0A6I6JI00</accession>
<proteinExistence type="inferred from homology"/>
<dbReference type="InterPro" id="IPR028082">
    <property type="entry name" value="Peripla_BP_I"/>
</dbReference>
<gene>
    <name evidence="4" type="ORF">GM415_11280</name>
</gene>
<dbReference type="InterPro" id="IPR028081">
    <property type="entry name" value="Leu-bd"/>
</dbReference>
<keyword evidence="2" id="KW-0732">Signal</keyword>
<feature type="domain" description="Leucine-binding protein" evidence="3">
    <location>
        <begin position="1"/>
        <end position="331"/>
    </location>
</feature>
<comment type="similarity">
    <text evidence="1">Belongs to the leucine-binding protein family.</text>
</comment>
<sequence length="343" mass="37690">MITAKTGVAGKTNSLSFDAARFSVDKINSEGGILGRSVELLEFDNRSTPEGSAQAARQAIKDGVVAVVGCNWSSHSLAMADVLQKAGVPMVTHMSTNPAVTRVGDYIFRICYTDSFQGAGLASFARRRLRDKTAVVLVDESRTYSIGLADTFIRSFERLGGQILWKGVYHADSVPFAAIIGVVNRYEPDALFVPGGYEDVSGFFLEAKRTGHDYHLLSGDGVGMKLFDYVGRNVSGIYFSSHWSRWVNTELSRRFVKEYEQSVGKLKEDTSALVYDSFMLLKDAMERAGTVDKAKVRDALAATRGFKGITGTIRFDENGDPIKPMVINELRFGGIMFLEQIDP</sequence>
<keyword evidence="5" id="KW-1185">Reference proteome</keyword>